<reference evidence="3 4" key="1">
    <citation type="submission" date="2022-02" db="EMBL/GenBank/DDBJ databases">
        <authorList>
            <person name="Zhuang L."/>
        </authorList>
    </citation>
    <scope>NUCLEOTIDE SEQUENCE [LARGE SCALE GENOMIC DNA]</scope>
    <source>
        <strain evidence="3 4">C32</strain>
    </source>
</reference>
<dbReference type="PIRSF" id="PIRSF019271">
    <property type="entry name" value="Acid_Ptase_C"/>
    <property type="match status" value="1"/>
</dbReference>
<dbReference type="RefSeq" id="WP_238897046.1">
    <property type="nucleotide sequence ID" value="NZ_JAKOGG010000010.1"/>
</dbReference>
<dbReference type="Pfam" id="PF03767">
    <property type="entry name" value="Acid_phosphat_B"/>
    <property type="match status" value="1"/>
</dbReference>
<dbReference type="Proteomes" id="UP001201549">
    <property type="component" value="Unassembled WGS sequence"/>
</dbReference>
<keyword evidence="4" id="KW-1185">Reference proteome</keyword>
<dbReference type="InterPro" id="IPR006423">
    <property type="entry name" value="Lipo_e_P4"/>
</dbReference>
<dbReference type="EMBL" id="JAKOGG010000010">
    <property type="protein sequence ID" value="MCS4557571.1"/>
    <property type="molecule type" value="Genomic_DNA"/>
</dbReference>
<keyword evidence="1 2" id="KW-0732">Signal</keyword>
<evidence type="ECO:0000256" key="1">
    <source>
        <dbReference type="ARBA" id="ARBA00022729"/>
    </source>
</evidence>
<feature type="signal peptide" evidence="2">
    <location>
        <begin position="1"/>
        <end position="19"/>
    </location>
</feature>
<dbReference type="PANTHER" id="PTHR31284:SF10">
    <property type="entry name" value="ACID PHOSPHATASE-LIKE PROTEIN"/>
    <property type="match status" value="1"/>
</dbReference>
<protein>
    <submittedName>
        <fullName evidence="3">5'-nucleotidase, lipoprotein e(P4) family</fullName>
    </submittedName>
</protein>
<proteinExistence type="predicted"/>
<accession>A0ABT2FNG9</accession>
<dbReference type="SFLD" id="SFLDG01125">
    <property type="entry name" value="C1.1:_Acid_Phosphatase_Like"/>
    <property type="match status" value="1"/>
</dbReference>
<dbReference type="PANTHER" id="PTHR31284">
    <property type="entry name" value="ACID PHOSPHATASE-LIKE PROTEIN"/>
    <property type="match status" value="1"/>
</dbReference>
<dbReference type="InterPro" id="IPR036412">
    <property type="entry name" value="HAD-like_sf"/>
</dbReference>
<feature type="chain" id="PRO_5047254561" evidence="2">
    <location>
        <begin position="20"/>
        <end position="268"/>
    </location>
</feature>
<organism evidence="3 4">
    <name type="scientific">Shewanella electrica</name>
    <dbReference type="NCBI Taxonomy" id="515560"/>
    <lineage>
        <taxon>Bacteria</taxon>
        <taxon>Pseudomonadati</taxon>
        <taxon>Pseudomonadota</taxon>
        <taxon>Gammaproteobacteria</taxon>
        <taxon>Alteromonadales</taxon>
        <taxon>Shewanellaceae</taxon>
        <taxon>Shewanella</taxon>
    </lineage>
</organism>
<dbReference type="InterPro" id="IPR005519">
    <property type="entry name" value="Acid_phosphat_B-like"/>
</dbReference>
<dbReference type="Gene3D" id="3.40.50.1000">
    <property type="entry name" value="HAD superfamily/HAD-like"/>
    <property type="match status" value="1"/>
</dbReference>
<dbReference type="NCBIfam" id="TIGR01533">
    <property type="entry name" value="lipo_e_P4"/>
    <property type="match status" value="1"/>
</dbReference>
<evidence type="ECO:0000313" key="4">
    <source>
        <dbReference type="Proteomes" id="UP001201549"/>
    </source>
</evidence>
<keyword evidence="3" id="KW-0449">Lipoprotein</keyword>
<evidence type="ECO:0000256" key="2">
    <source>
        <dbReference type="SAM" id="SignalP"/>
    </source>
</evidence>
<name>A0ABT2FNG9_9GAMM</name>
<dbReference type="InterPro" id="IPR023214">
    <property type="entry name" value="HAD_sf"/>
</dbReference>
<dbReference type="SFLD" id="SFLDS00003">
    <property type="entry name" value="Haloacid_Dehalogenase"/>
    <property type="match status" value="1"/>
</dbReference>
<evidence type="ECO:0000313" key="3">
    <source>
        <dbReference type="EMBL" id="MCS4557571.1"/>
    </source>
</evidence>
<dbReference type="CDD" id="cd07534">
    <property type="entry name" value="HAD_CAP"/>
    <property type="match status" value="1"/>
</dbReference>
<reference evidence="4" key="2">
    <citation type="submission" date="2023-07" db="EMBL/GenBank/DDBJ databases">
        <title>Shewanella mangrovi sp. nov., an acetaldehyde- degrading bacterium isolated from mangrove sediment.</title>
        <authorList>
            <person name="Liu Y."/>
        </authorList>
    </citation>
    <scope>NUCLEOTIDE SEQUENCE [LARGE SCALE GENOMIC DNA]</scope>
    <source>
        <strain evidence="4">C32</strain>
    </source>
</reference>
<sequence>MKAVKFFLPLALLATAVHAEAPVNHSTMELVAQNTQSVVWMQNAGEYRALCYQAYNTAKMAFDLAKSQHQGKLAVMVDLDETMVDNSPYAAWQILHHQGFTDQGWDEWVNSVQTPALPGAVELANYVTEQGGTMFYVSNRSERTFAATKENLQKLGFPNVTDFTLRLKKDTSNKAPRLQTIKDDGYNVVVFMGDNLNDFPELNTYHQLNQDRNAVADANKDAFGHKFIMLPNPSYGDWEPGLTKGYYQLNDADKVRVREQSLKPWQQK</sequence>
<gene>
    <name evidence="3" type="ORF">L9G74_14065</name>
</gene>
<dbReference type="SUPFAM" id="SSF56784">
    <property type="entry name" value="HAD-like"/>
    <property type="match status" value="1"/>
</dbReference>
<comment type="caution">
    <text evidence="3">The sequence shown here is derived from an EMBL/GenBank/DDBJ whole genome shotgun (WGS) entry which is preliminary data.</text>
</comment>